<sequence>MLNQATLPPEVDAALCRAAARIPGVSVAEHAEDAAGRRGIGLAFRDGDDRDLWVFDRKTLHYLGSDEVALLDVGVVDKIGEIPGE</sequence>
<keyword evidence="2" id="KW-1185">Reference proteome</keyword>
<evidence type="ECO:0000313" key="2">
    <source>
        <dbReference type="Proteomes" id="UP000053260"/>
    </source>
</evidence>
<dbReference type="STRING" id="909626.AQJ91_09325"/>
<reference evidence="1 2" key="1">
    <citation type="submission" date="2015-10" db="EMBL/GenBank/DDBJ databases">
        <title>Draft genome sequence of Streptomyces sp. RV15, isolated from a marine sponge.</title>
        <authorList>
            <person name="Ruckert C."/>
            <person name="Abdelmohsen U.R."/>
            <person name="Winkler A."/>
            <person name="Hentschel U."/>
            <person name="Kalinowski J."/>
            <person name="Kampfer P."/>
            <person name="Glaeser S."/>
        </authorList>
    </citation>
    <scope>NUCLEOTIDE SEQUENCE [LARGE SCALE GENOMIC DNA]</scope>
    <source>
        <strain evidence="1 2">RV15</strain>
    </source>
</reference>
<evidence type="ECO:0000313" key="1">
    <source>
        <dbReference type="EMBL" id="KUO21512.1"/>
    </source>
</evidence>
<dbReference type="OrthoDB" id="3387554at2"/>
<dbReference type="Proteomes" id="UP000053260">
    <property type="component" value="Unassembled WGS sequence"/>
</dbReference>
<dbReference type="EMBL" id="LMXB01000024">
    <property type="protein sequence ID" value="KUO21512.1"/>
    <property type="molecule type" value="Genomic_DNA"/>
</dbReference>
<accession>A0A124IFI3</accession>
<proteinExistence type="predicted"/>
<organism evidence="1 2">
    <name type="scientific">Streptomyces dysideae</name>
    <dbReference type="NCBI Taxonomy" id="909626"/>
    <lineage>
        <taxon>Bacteria</taxon>
        <taxon>Bacillati</taxon>
        <taxon>Actinomycetota</taxon>
        <taxon>Actinomycetes</taxon>
        <taxon>Kitasatosporales</taxon>
        <taxon>Streptomycetaceae</taxon>
        <taxon>Streptomyces</taxon>
    </lineage>
</organism>
<dbReference type="RefSeq" id="WP_067018362.1">
    <property type="nucleotide sequence ID" value="NZ_KQ949078.1"/>
</dbReference>
<comment type="caution">
    <text evidence="1">The sequence shown here is derived from an EMBL/GenBank/DDBJ whole genome shotgun (WGS) entry which is preliminary data.</text>
</comment>
<name>A0A124IFI3_9ACTN</name>
<protein>
    <submittedName>
        <fullName evidence="1">Uncharacterized protein</fullName>
    </submittedName>
</protein>
<gene>
    <name evidence="1" type="ORF">AQJ91_09325</name>
</gene>
<dbReference type="AlphaFoldDB" id="A0A124IFI3"/>